<keyword evidence="8 10" id="KW-0560">Oxidoreductase</keyword>
<gene>
    <name evidence="14" type="ORF">CLV32_0430</name>
</gene>
<dbReference type="InterPro" id="IPR005106">
    <property type="entry name" value="Asp/hSer_DH_NAD-bd"/>
</dbReference>
<keyword evidence="9 10" id="KW-0486">Methionine biosynthesis</keyword>
<dbReference type="SUPFAM" id="SSF51735">
    <property type="entry name" value="NAD(P)-binding Rossmann-fold domains"/>
    <property type="match status" value="1"/>
</dbReference>
<evidence type="ECO:0000256" key="10">
    <source>
        <dbReference type="RuleBase" id="RU000579"/>
    </source>
</evidence>
<organism evidence="14 15">
    <name type="scientific">Pedobacter duraquae</name>
    <dbReference type="NCBI Taxonomy" id="425511"/>
    <lineage>
        <taxon>Bacteria</taxon>
        <taxon>Pseudomonadati</taxon>
        <taxon>Bacteroidota</taxon>
        <taxon>Sphingobacteriia</taxon>
        <taxon>Sphingobacteriales</taxon>
        <taxon>Sphingobacteriaceae</taxon>
        <taxon>Pedobacter</taxon>
    </lineage>
</organism>
<accession>A0A4R6IPF1</accession>
<evidence type="ECO:0000256" key="1">
    <source>
        <dbReference type="ARBA" id="ARBA00005056"/>
    </source>
</evidence>
<evidence type="ECO:0000259" key="13">
    <source>
        <dbReference type="Pfam" id="PF03447"/>
    </source>
</evidence>
<dbReference type="Proteomes" id="UP000295499">
    <property type="component" value="Unassembled WGS sequence"/>
</dbReference>
<evidence type="ECO:0000256" key="2">
    <source>
        <dbReference type="ARBA" id="ARBA00005062"/>
    </source>
</evidence>
<dbReference type="SUPFAM" id="SSF55347">
    <property type="entry name" value="Glyceraldehyde-3-phosphate dehydrogenase-like, C-terminal domain"/>
    <property type="match status" value="1"/>
</dbReference>
<comment type="catalytic activity">
    <reaction evidence="10">
        <text>L-homoserine + NADP(+) = L-aspartate 4-semialdehyde + NADPH + H(+)</text>
        <dbReference type="Rhea" id="RHEA:15761"/>
        <dbReference type="ChEBI" id="CHEBI:15378"/>
        <dbReference type="ChEBI" id="CHEBI:57476"/>
        <dbReference type="ChEBI" id="CHEBI:57783"/>
        <dbReference type="ChEBI" id="CHEBI:58349"/>
        <dbReference type="ChEBI" id="CHEBI:537519"/>
        <dbReference type="EC" id="1.1.1.3"/>
    </reaction>
</comment>
<keyword evidence="10" id="KW-0521">NADP</keyword>
<dbReference type="GO" id="GO:0050661">
    <property type="term" value="F:NADP binding"/>
    <property type="evidence" value="ECO:0007669"/>
    <property type="project" value="InterPro"/>
</dbReference>
<keyword evidence="7 10" id="KW-0791">Threonine biosynthesis</keyword>
<dbReference type="Pfam" id="PF03447">
    <property type="entry name" value="NAD_binding_3"/>
    <property type="match status" value="1"/>
</dbReference>
<dbReference type="EMBL" id="SNWM01000001">
    <property type="protein sequence ID" value="TDO24143.1"/>
    <property type="molecule type" value="Genomic_DNA"/>
</dbReference>
<dbReference type="PROSITE" id="PS01042">
    <property type="entry name" value="HOMOSER_DHGENASE"/>
    <property type="match status" value="1"/>
</dbReference>
<feature type="domain" description="Homoserine dehydrogenase catalytic" evidence="12">
    <location>
        <begin position="128"/>
        <end position="306"/>
    </location>
</feature>
<evidence type="ECO:0000256" key="5">
    <source>
        <dbReference type="ARBA" id="ARBA00013376"/>
    </source>
</evidence>
<dbReference type="NCBIfam" id="NF004976">
    <property type="entry name" value="PRK06349.1"/>
    <property type="match status" value="1"/>
</dbReference>
<dbReference type="PANTHER" id="PTHR43331">
    <property type="entry name" value="HOMOSERINE DEHYDROGENASE"/>
    <property type="match status" value="1"/>
</dbReference>
<evidence type="ECO:0000313" key="14">
    <source>
        <dbReference type="EMBL" id="TDO24143.1"/>
    </source>
</evidence>
<evidence type="ECO:0000256" key="3">
    <source>
        <dbReference type="ARBA" id="ARBA00006753"/>
    </source>
</evidence>
<dbReference type="EC" id="1.1.1.3" evidence="4 10"/>
<dbReference type="InterPro" id="IPR036291">
    <property type="entry name" value="NAD(P)-bd_dom_sf"/>
</dbReference>
<dbReference type="Gene3D" id="3.30.360.10">
    <property type="entry name" value="Dihydrodipicolinate Reductase, domain 2"/>
    <property type="match status" value="1"/>
</dbReference>
<evidence type="ECO:0000259" key="12">
    <source>
        <dbReference type="Pfam" id="PF00742"/>
    </source>
</evidence>
<dbReference type="FunFam" id="3.30.360.10:FF:000005">
    <property type="entry name" value="Homoserine dehydrogenase"/>
    <property type="match status" value="1"/>
</dbReference>
<comment type="similarity">
    <text evidence="3 11">Belongs to the homoserine dehydrogenase family.</text>
</comment>
<dbReference type="GO" id="GO:0009086">
    <property type="term" value="P:methionine biosynthetic process"/>
    <property type="evidence" value="ECO:0007669"/>
    <property type="project" value="UniProtKB-KW"/>
</dbReference>
<dbReference type="Pfam" id="PF00742">
    <property type="entry name" value="Homoserine_dh"/>
    <property type="match status" value="1"/>
</dbReference>
<dbReference type="GO" id="GO:0004412">
    <property type="term" value="F:homoserine dehydrogenase activity"/>
    <property type="evidence" value="ECO:0007669"/>
    <property type="project" value="UniProtKB-EC"/>
</dbReference>
<dbReference type="PANTHER" id="PTHR43331:SF1">
    <property type="entry name" value="HOMOSERINE DEHYDROGENASE"/>
    <property type="match status" value="1"/>
</dbReference>
<dbReference type="InterPro" id="IPR019811">
    <property type="entry name" value="HDH_CS"/>
</dbReference>
<dbReference type="UniPathway" id="UPA00051">
    <property type="reaction ID" value="UER00465"/>
</dbReference>
<proteinExistence type="inferred from homology"/>
<reference evidence="14 15" key="1">
    <citation type="submission" date="2019-03" db="EMBL/GenBank/DDBJ databases">
        <title>Genomic Encyclopedia of Archaeal and Bacterial Type Strains, Phase II (KMG-II): from individual species to whole genera.</title>
        <authorList>
            <person name="Goeker M."/>
        </authorList>
    </citation>
    <scope>NUCLEOTIDE SEQUENCE [LARGE SCALE GENOMIC DNA]</scope>
    <source>
        <strain evidence="14 15">DSM 19034</strain>
    </source>
</reference>
<dbReference type="Gene3D" id="3.30.70.260">
    <property type="match status" value="1"/>
</dbReference>
<comment type="pathway">
    <text evidence="2 10">Amino-acid biosynthesis; L-methionine biosynthesis via de novo pathway; L-homoserine from L-aspartate: step 3/3.</text>
</comment>
<evidence type="ECO:0000256" key="11">
    <source>
        <dbReference type="RuleBase" id="RU004171"/>
    </source>
</evidence>
<keyword evidence="15" id="KW-1185">Reference proteome</keyword>
<sequence>MSTKIKIGLFGFGVVGQGLHDIIRGQDLNLEIIKIAIKNPEKQRTLDANLFTTDHSELLDNPEINTIVELIDDAEAAFQITKRALISGKHVVSANKKMIATHLAELVELQTKYGASLLYEGAVCGSIPIIRNLEEYYDNELLHGISGIFNGSSNYILSKIFNENMAYETALKEAQDLGFAETDPILDVGGFDPKFKLAIATAHAYGLFISPDKILNVGIQNLSEDDIQYAREKNFKIKLVPTARKISTKQIVTYVLPKFVRSDDFLYNVENEYNGVTVQAAFADKQFFFGKGAGGHPTGAAVLSDIAALRYGYRYEYKKYNQNNGLIHTDNVNIEVYIRYAHEYTIEKLKVTNIVERFSRSNYKYVIGSVSLKTLLANKDLLIQKEVFIAHTGKYTYTENQIQHIIAEEAALVN</sequence>
<dbReference type="GO" id="GO:0009088">
    <property type="term" value="P:threonine biosynthetic process"/>
    <property type="evidence" value="ECO:0007669"/>
    <property type="project" value="UniProtKB-UniPathway"/>
</dbReference>
<dbReference type="Gene3D" id="3.40.50.720">
    <property type="entry name" value="NAD(P)-binding Rossmann-like Domain"/>
    <property type="match status" value="1"/>
</dbReference>
<evidence type="ECO:0000313" key="15">
    <source>
        <dbReference type="Proteomes" id="UP000295499"/>
    </source>
</evidence>
<dbReference type="OrthoDB" id="9808167at2"/>
<comment type="caution">
    <text evidence="14">The sequence shown here is derived from an EMBL/GenBank/DDBJ whole genome shotgun (WGS) entry which is preliminary data.</text>
</comment>
<evidence type="ECO:0000256" key="4">
    <source>
        <dbReference type="ARBA" id="ARBA00013213"/>
    </source>
</evidence>
<dbReference type="RefSeq" id="WP_133551878.1">
    <property type="nucleotide sequence ID" value="NZ_SNWM01000001.1"/>
</dbReference>
<dbReference type="UniPathway" id="UPA00050">
    <property type="reaction ID" value="UER00063"/>
</dbReference>
<dbReference type="AlphaFoldDB" id="A0A4R6IPF1"/>
<name>A0A4R6IPF1_9SPHI</name>
<evidence type="ECO:0000256" key="7">
    <source>
        <dbReference type="ARBA" id="ARBA00022697"/>
    </source>
</evidence>
<evidence type="ECO:0000256" key="6">
    <source>
        <dbReference type="ARBA" id="ARBA00022605"/>
    </source>
</evidence>
<evidence type="ECO:0000256" key="8">
    <source>
        <dbReference type="ARBA" id="ARBA00023002"/>
    </source>
</evidence>
<comment type="pathway">
    <text evidence="1 10">Amino-acid biosynthesis; L-threonine biosynthesis; L-threonine from L-aspartate: step 3/5.</text>
</comment>
<dbReference type="InterPro" id="IPR001342">
    <property type="entry name" value="HDH_cat"/>
</dbReference>
<keyword evidence="6 10" id="KW-0028">Amino-acid biosynthesis</keyword>
<protein>
    <recommendedName>
        <fullName evidence="5 10">Homoserine dehydrogenase</fullName>
        <ecNumber evidence="4 10">1.1.1.3</ecNumber>
    </recommendedName>
</protein>
<feature type="domain" description="Aspartate/homoserine dehydrogenase NAD-binding" evidence="13">
    <location>
        <begin position="11"/>
        <end position="120"/>
    </location>
</feature>
<evidence type="ECO:0000256" key="9">
    <source>
        <dbReference type="ARBA" id="ARBA00023167"/>
    </source>
</evidence>